<evidence type="ECO:0000256" key="6">
    <source>
        <dbReference type="ARBA" id="ARBA00023027"/>
    </source>
</evidence>
<keyword evidence="4" id="KW-0862">Zinc</keyword>
<dbReference type="GeneID" id="37116014"/>
<keyword evidence="9" id="KW-1185">Reference proteome</keyword>
<evidence type="ECO:0000313" key="9">
    <source>
        <dbReference type="Proteomes" id="UP000246702"/>
    </source>
</evidence>
<evidence type="ECO:0000256" key="1">
    <source>
        <dbReference type="ARBA" id="ARBA00001947"/>
    </source>
</evidence>
<evidence type="ECO:0000259" key="7">
    <source>
        <dbReference type="Pfam" id="PF08240"/>
    </source>
</evidence>
<evidence type="ECO:0000256" key="3">
    <source>
        <dbReference type="ARBA" id="ARBA00022723"/>
    </source>
</evidence>
<dbReference type="InterPro" id="IPR013154">
    <property type="entry name" value="ADH-like_N"/>
</dbReference>
<reference evidence="8 9" key="1">
    <citation type="submission" date="2016-12" db="EMBL/GenBank/DDBJ databases">
        <title>The genomes of Aspergillus section Nigri reveals drivers in fungal speciation.</title>
        <authorList>
            <consortium name="DOE Joint Genome Institute"/>
            <person name="Vesth T.C."/>
            <person name="Nybo J."/>
            <person name="Theobald S."/>
            <person name="Brandl J."/>
            <person name="Frisvad J.C."/>
            <person name="Nielsen K.F."/>
            <person name="Lyhne E.K."/>
            <person name="Kogle M.E."/>
            <person name="Kuo A."/>
            <person name="Riley R."/>
            <person name="Clum A."/>
            <person name="Nolan M."/>
            <person name="Lipzen A."/>
            <person name="Salamov A."/>
            <person name="Henrissat B."/>
            <person name="Wiebenga A."/>
            <person name="De Vries R.P."/>
            <person name="Grigoriev I.V."/>
            <person name="Mortensen U.H."/>
            <person name="Andersen M.R."/>
            <person name="Baker S.E."/>
        </authorList>
    </citation>
    <scope>NUCLEOTIDE SEQUENCE [LARGE SCALE GENOMIC DNA]</scope>
    <source>
        <strain evidence="8 9">CBS 115572</strain>
    </source>
</reference>
<accession>A0A317WPZ6</accession>
<dbReference type="STRING" id="1450535.A0A317WPZ6"/>
<dbReference type="GO" id="GO:0004022">
    <property type="term" value="F:alcohol dehydrogenase (NAD+) activity"/>
    <property type="evidence" value="ECO:0007669"/>
    <property type="project" value="TreeGrafter"/>
</dbReference>
<dbReference type="OrthoDB" id="1879366at2759"/>
<dbReference type="SUPFAM" id="SSF51735">
    <property type="entry name" value="NAD(P)-binding Rossmann-fold domains"/>
    <property type="match status" value="1"/>
</dbReference>
<dbReference type="PANTHER" id="PTHR42940:SF3">
    <property type="entry name" value="ALCOHOL DEHYDROGENASE 1-RELATED"/>
    <property type="match status" value="1"/>
</dbReference>
<keyword evidence="5" id="KW-0560">Oxidoreductase</keyword>
<comment type="caution">
    <text evidence="8">The sequence shown here is derived from an EMBL/GenBank/DDBJ whole genome shotgun (WGS) entry which is preliminary data.</text>
</comment>
<dbReference type="SUPFAM" id="SSF50129">
    <property type="entry name" value="GroES-like"/>
    <property type="match status" value="1"/>
</dbReference>
<organism evidence="8 9">
    <name type="scientific">Aspergillus sclerotioniger CBS 115572</name>
    <dbReference type="NCBI Taxonomy" id="1450535"/>
    <lineage>
        <taxon>Eukaryota</taxon>
        <taxon>Fungi</taxon>
        <taxon>Dikarya</taxon>
        <taxon>Ascomycota</taxon>
        <taxon>Pezizomycotina</taxon>
        <taxon>Eurotiomycetes</taxon>
        <taxon>Eurotiomycetidae</taxon>
        <taxon>Eurotiales</taxon>
        <taxon>Aspergillaceae</taxon>
        <taxon>Aspergillus</taxon>
        <taxon>Aspergillus subgen. Circumdati</taxon>
    </lineage>
</organism>
<dbReference type="Gene3D" id="3.40.50.720">
    <property type="entry name" value="NAD(P)-binding Rossmann-like Domain"/>
    <property type="match status" value="1"/>
</dbReference>
<evidence type="ECO:0000313" key="8">
    <source>
        <dbReference type="EMBL" id="PWY88115.1"/>
    </source>
</evidence>
<dbReference type="InterPro" id="IPR036291">
    <property type="entry name" value="NAD(P)-bd_dom_sf"/>
</dbReference>
<dbReference type="RefSeq" id="XP_025467898.1">
    <property type="nucleotide sequence ID" value="XM_025613871.1"/>
</dbReference>
<evidence type="ECO:0000256" key="5">
    <source>
        <dbReference type="ARBA" id="ARBA00023002"/>
    </source>
</evidence>
<name>A0A317WPZ6_9EURO</name>
<comment type="cofactor">
    <cofactor evidence="1">
        <name>Zn(2+)</name>
        <dbReference type="ChEBI" id="CHEBI:29105"/>
    </cofactor>
</comment>
<dbReference type="Proteomes" id="UP000246702">
    <property type="component" value="Unassembled WGS sequence"/>
</dbReference>
<protein>
    <submittedName>
        <fullName evidence="8">GroES-like protein</fullName>
    </submittedName>
</protein>
<proteinExistence type="inferred from homology"/>
<dbReference type="EMBL" id="MSFK01000013">
    <property type="protein sequence ID" value="PWY88115.1"/>
    <property type="molecule type" value="Genomic_DNA"/>
</dbReference>
<dbReference type="InterPro" id="IPR011032">
    <property type="entry name" value="GroES-like_sf"/>
</dbReference>
<dbReference type="Pfam" id="PF08240">
    <property type="entry name" value="ADH_N"/>
    <property type="match status" value="1"/>
</dbReference>
<keyword evidence="3" id="KW-0479">Metal-binding</keyword>
<dbReference type="AlphaFoldDB" id="A0A317WPZ6"/>
<comment type="similarity">
    <text evidence="2">Belongs to the zinc-containing alcohol dehydrogenase family.</text>
</comment>
<evidence type="ECO:0000256" key="4">
    <source>
        <dbReference type="ARBA" id="ARBA00022833"/>
    </source>
</evidence>
<dbReference type="GO" id="GO:0005737">
    <property type="term" value="C:cytoplasm"/>
    <property type="evidence" value="ECO:0007669"/>
    <property type="project" value="TreeGrafter"/>
</dbReference>
<keyword evidence="6" id="KW-0520">NAD</keyword>
<dbReference type="GO" id="GO:0046872">
    <property type="term" value="F:metal ion binding"/>
    <property type="evidence" value="ECO:0007669"/>
    <property type="project" value="UniProtKB-KW"/>
</dbReference>
<evidence type="ECO:0000256" key="2">
    <source>
        <dbReference type="ARBA" id="ARBA00008072"/>
    </source>
</evidence>
<dbReference type="Gene3D" id="3.90.180.10">
    <property type="entry name" value="Medium-chain alcohol dehydrogenases, catalytic domain"/>
    <property type="match status" value="1"/>
</dbReference>
<feature type="domain" description="Alcohol dehydrogenase-like N-terminal" evidence="7">
    <location>
        <begin position="64"/>
        <end position="171"/>
    </location>
</feature>
<sequence length="405" mass="43709">MKPIINRLDDDTVQLPHAVSLGTGLWQMRNAPVPATQKAIITPQMKSTLNQELNAIPVQDPGLGEVLVRILYSGICRSDASFSIGPLPGYPKHNHIAGHEGIGHVVKSHYPALVGRVYGLRYLGSSCGHCTYCLRGLVTSCPSQMNIPKQIPGTFQQYVTVPTNCLIPIPEPLLGDDMDWALYTSALCSGSTALTSLRAANLNPGDVVIVVGIAGAIGHLTGAIAKHVLKSRVIGIDFQSKIEALAENKDDYADILLSAADTTDDNTWEELHARLLESCEKLRGGQGLSRMAEAVVVTSSSFAAFQHLEEYVCDGGRIVCVGVPKGLNMLQIPLHAIVERNLFVTGNLMGGQQEVLQVMEYIRSGWIKPKITKIGMEEIPVWMQNLVDCRTVGKVVAMINGLVGS</sequence>
<gene>
    <name evidence="8" type="ORF">BO94DRAFT_556538</name>
</gene>
<dbReference type="PANTHER" id="PTHR42940">
    <property type="entry name" value="ALCOHOL DEHYDROGENASE 1-RELATED"/>
    <property type="match status" value="1"/>
</dbReference>